<dbReference type="SUPFAM" id="SSF52540">
    <property type="entry name" value="P-loop containing nucleoside triphosphate hydrolases"/>
    <property type="match status" value="1"/>
</dbReference>
<dbReference type="InterPro" id="IPR011629">
    <property type="entry name" value="CobW-like_C"/>
</dbReference>
<dbReference type="Gene3D" id="3.40.50.300">
    <property type="entry name" value="P-loop containing nucleotide triphosphate hydrolases"/>
    <property type="match status" value="1"/>
</dbReference>
<keyword evidence="4" id="KW-1185">Reference proteome</keyword>
<dbReference type="GO" id="GO:0005737">
    <property type="term" value="C:cytoplasm"/>
    <property type="evidence" value="ECO:0007669"/>
    <property type="project" value="TreeGrafter"/>
</dbReference>
<dbReference type="Pfam" id="PF07683">
    <property type="entry name" value="CobW_C"/>
    <property type="match status" value="1"/>
</dbReference>
<feature type="domain" description="CobW C-terminal" evidence="2">
    <location>
        <begin position="247"/>
        <end position="332"/>
    </location>
</feature>
<sequence>MAKISDTPTPVTLVTGLLGSGKTTAIHRLLQQRPAGENWGLLINEFGEIGIDAATLDADSPWIEDVTGGCICCSAQFGYRQALQKLLQHPLDRILVEPTGLGHPAQVIDTLKQFQPHIRIAGVLLVITPQQLTPERWAKSAVMRDLVNLADTVLLNKTDLASDDDIRQAKQLLQQTYPPKEAILHTHLNAECNFPPGLVDFKQTQPAFTLLSGLHEHQQQTDTCTLPGESKLPHCLQRQVQTGHTTSVGWQFDANIQFNRVALKAFIEEQSHLIRAKGVLRTGNEWQLLNVVDGQIQWQDMAWRQDSRLELLFETASDNASNTFIDQLETALNTCLIDRS</sequence>
<name>A0A410H553_9GAMM</name>
<evidence type="ECO:0000259" key="2">
    <source>
        <dbReference type="SMART" id="SM00833"/>
    </source>
</evidence>
<reference evidence="3 4" key="1">
    <citation type="journal article" date="2018" name="Environ. Microbiol.">
        <title>Genomes of ubiquitous marine and hypersaline Hydrogenovibrio, Thiomicrorhabdus and Thiomicrospira spp. encode a diversity of mechanisms to sustain chemolithoautotrophy in heterogeneous environments.</title>
        <authorList>
            <person name="Scott K.M."/>
            <person name="Williams J."/>
            <person name="Porter C.M.B."/>
            <person name="Russel S."/>
            <person name="Harmer T.L."/>
            <person name="Paul J.H."/>
            <person name="Antonen K.M."/>
            <person name="Bridges M.K."/>
            <person name="Camper G.J."/>
            <person name="Campla C.K."/>
            <person name="Casella L.G."/>
            <person name="Chase E."/>
            <person name="Conrad J.W."/>
            <person name="Cruz M.C."/>
            <person name="Dunlap D.S."/>
            <person name="Duran L."/>
            <person name="Fahsbender E.M."/>
            <person name="Goldsmith D.B."/>
            <person name="Keeley R.F."/>
            <person name="Kondoff M.R."/>
            <person name="Kussy B.I."/>
            <person name="Lane M.K."/>
            <person name="Lawler S."/>
            <person name="Leigh B.A."/>
            <person name="Lewis C."/>
            <person name="Lostal L.M."/>
            <person name="Marking D."/>
            <person name="Mancera P.A."/>
            <person name="McClenthan E.C."/>
            <person name="McIntyre E.A."/>
            <person name="Mine J.A."/>
            <person name="Modi S."/>
            <person name="Moore B.D."/>
            <person name="Morgan W.A."/>
            <person name="Nelson K.M."/>
            <person name="Nguyen K.N."/>
            <person name="Ogburn N."/>
            <person name="Parrino D.G."/>
            <person name="Pedapudi A.D."/>
            <person name="Pelham R.P."/>
            <person name="Preece A.M."/>
            <person name="Rampersad E.A."/>
            <person name="Richardson J.C."/>
            <person name="Rodgers C.M."/>
            <person name="Schaffer B.L."/>
            <person name="Sheridan N.E."/>
            <person name="Solone M.R."/>
            <person name="Staley Z.R."/>
            <person name="Tabuchi M."/>
            <person name="Waide R.J."/>
            <person name="Wanjugi P.W."/>
            <person name="Young S."/>
            <person name="Clum A."/>
            <person name="Daum C."/>
            <person name="Huntemann M."/>
            <person name="Ivanova N."/>
            <person name="Kyrpides N."/>
            <person name="Mikhailova N."/>
            <person name="Palaniappan K."/>
            <person name="Pillay M."/>
            <person name="Reddy T.B.K."/>
            <person name="Shapiro N."/>
            <person name="Stamatis D."/>
            <person name="Varghese N."/>
            <person name="Woyke T."/>
            <person name="Boden R."/>
            <person name="Freyermuth S.K."/>
            <person name="Kerfeld C.A."/>
        </authorList>
    </citation>
    <scope>NUCLEOTIDE SEQUENCE [LARGE SCALE GENOMIC DNA]</scope>
    <source>
        <strain evidence="3 4">JR-2</strain>
    </source>
</reference>
<organism evidence="3 4">
    <name type="scientific">Hydrogenovibrio thermophilus</name>
    <dbReference type="NCBI Taxonomy" id="265883"/>
    <lineage>
        <taxon>Bacteria</taxon>
        <taxon>Pseudomonadati</taxon>
        <taxon>Pseudomonadota</taxon>
        <taxon>Gammaproteobacteria</taxon>
        <taxon>Thiotrichales</taxon>
        <taxon>Piscirickettsiaceae</taxon>
        <taxon>Hydrogenovibrio</taxon>
    </lineage>
</organism>
<dbReference type="AlphaFoldDB" id="A0A410H553"/>
<dbReference type="InterPro" id="IPR003495">
    <property type="entry name" value="CobW/HypB/UreG_nucleotide-bd"/>
</dbReference>
<dbReference type="EMBL" id="CP035033">
    <property type="protein sequence ID" value="QAB16039.1"/>
    <property type="molecule type" value="Genomic_DNA"/>
</dbReference>
<comment type="function">
    <text evidence="1">Zinc chaperone that directly transfers zinc cofactor to target proteins, thereby activating them. Zinc is transferred from the CXCC motif in the GTPase domain to the zinc binding site in target proteins in a process requiring GTP hydrolysis.</text>
</comment>
<evidence type="ECO:0000313" key="3">
    <source>
        <dbReference type="EMBL" id="QAB16039.1"/>
    </source>
</evidence>
<dbReference type="CDD" id="cd03112">
    <property type="entry name" value="CobW-like"/>
    <property type="match status" value="1"/>
</dbReference>
<dbReference type="SMART" id="SM00833">
    <property type="entry name" value="CobW_C"/>
    <property type="match status" value="1"/>
</dbReference>
<gene>
    <name evidence="3" type="ORF">EPV75_10355</name>
</gene>
<proteinExistence type="predicted"/>
<dbReference type="PANTHER" id="PTHR13748:SF46">
    <property type="entry name" value="ZINC CHAPERONE YEIR"/>
    <property type="match status" value="1"/>
</dbReference>
<accession>A0A410H553</accession>
<dbReference type="KEGG" id="htr:EPV75_10355"/>
<dbReference type="Proteomes" id="UP000285478">
    <property type="component" value="Chromosome"/>
</dbReference>
<protein>
    <submittedName>
        <fullName evidence="3">GTP-binding protein</fullName>
    </submittedName>
</protein>
<dbReference type="RefSeq" id="WP_128385337.1">
    <property type="nucleotide sequence ID" value="NZ_CP035033.1"/>
</dbReference>
<dbReference type="PANTHER" id="PTHR13748">
    <property type="entry name" value="COBW-RELATED"/>
    <property type="match status" value="1"/>
</dbReference>
<evidence type="ECO:0000256" key="1">
    <source>
        <dbReference type="ARBA" id="ARBA00045658"/>
    </source>
</evidence>
<dbReference type="InterPro" id="IPR027417">
    <property type="entry name" value="P-loop_NTPase"/>
</dbReference>
<dbReference type="Pfam" id="PF02492">
    <property type="entry name" value="cobW"/>
    <property type="match status" value="1"/>
</dbReference>
<dbReference type="InterPro" id="IPR051316">
    <property type="entry name" value="Zinc-reg_GTPase_activator"/>
</dbReference>
<evidence type="ECO:0000313" key="4">
    <source>
        <dbReference type="Proteomes" id="UP000285478"/>
    </source>
</evidence>